<keyword evidence="2" id="KW-1185">Reference proteome</keyword>
<organism evidence="1 2">
    <name type="scientific">Gymnopilus dilepis</name>
    <dbReference type="NCBI Taxonomy" id="231916"/>
    <lineage>
        <taxon>Eukaryota</taxon>
        <taxon>Fungi</taxon>
        <taxon>Dikarya</taxon>
        <taxon>Basidiomycota</taxon>
        <taxon>Agaricomycotina</taxon>
        <taxon>Agaricomycetes</taxon>
        <taxon>Agaricomycetidae</taxon>
        <taxon>Agaricales</taxon>
        <taxon>Agaricineae</taxon>
        <taxon>Hymenogastraceae</taxon>
        <taxon>Gymnopilus</taxon>
    </lineage>
</organism>
<proteinExistence type="predicted"/>
<name>A0A409Y3W6_9AGAR</name>
<dbReference type="InParanoid" id="A0A409Y3W6"/>
<sequence length="151" mass="16001">MPPDAGMTWQSPNPALMSSLAIIPPSFHLCHDMTRSPSHTPLPPSTLACTPASPSRADRHEAHVVTWPLQLLHAASVALSPFPSFSTLPLRYNFRSESLSSGVPTHLDGRTLAATAISRIPCQRPITTSSSIAISALLTQVLITVSGGEMG</sequence>
<dbReference type="EMBL" id="NHYE01001209">
    <property type="protein sequence ID" value="PPQ97678.1"/>
    <property type="molecule type" value="Genomic_DNA"/>
</dbReference>
<gene>
    <name evidence="1" type="ORF">CVT26_001861</name>
</gene>
<dbReference type="Proteomes" id="UP000284706">
    <property type="component" value="Unassembled WGS sequence"/>
</dbReference>
<evidence type="ECO:0000313" key="1">
    <source>
        <dbReference type="EMBL" id="PPQ97678.1"/>
    </source>
</evidence>
<protein>
    <submittedName>
        <fullName evidence="1">Uncharacterized protein</fullName>
    </submittedName>
</protein>
<evidence type="ECO:0000313" key="2">
    <source>
        <dbReference type="Proteomes" id="UP000284706"/>
    </source>
</evidence>
<dbReference type="AlphaFoldDB" id="A0A409Y3W6"/>
<accession>A0A409Y3W6</accession>
<reference evidence="1 2" key="1">
    <citation type="journal article" date="2018" name="Evol. Lett.">
        <title>Horizontal gene cluster transfer increased hallucinogenic mushroom diversity.</title>
        <authorList>
            <person name="Reynolds H.T."/>
            <person name="Vijayakumar V."/>
            <person name="Gluck-Thaler E."/>
            <person name="Korotkin H.B."/>
            <person name="Matheny P.B."/>
            <person name="Slot J.C."/>
        </authorList>
    </citation>
    <scope>NUCLEOTIDE SEQUENCE [LARGE SCALE GENOMIC DNA]</scope>
    <source>
        <strain evidence="1 2">SRW20</strain>
    </source>
</reference>
<comment type="caution">
    <text evidence="1">The sequence shown here is derived from an EMBL/GenBank/DDBJ whole genome shotgun (WGS) entry which is preliminary data.</text>
</comment>